<feature type="non-terminal residue" evidence="1">
    <location>
        <position position="111"/>
    </location>
</feature>
<dbReference type="AlphaFoldDB" id="A0A445H9U0"/>
<dbReference type="GO" id="GO:0030246">
    <property type="term" value="F:carbohydrate binding"/>
    <property type="evidence" value="ECO:0007669"/>
    <property type="project" value="InterPro"/>
</dbReference>
<sequence length="111" mass="12553">MWSLDRDPSPLPPLNNQSSVDLTLKSTEVNLKTPCLFKFWLRISINAGNLILIPEVRNTTNKAFSFSFTLCNYLSVSDMEKKNNIPVAQINIQHSQAFQFQTVGAEFALSF</sequence>
<gene>
    <name evidence="1" type="ORF">D0Y65_035375</name>
</gene>
<reference evidence="1 2" key="1">
    <citation type="submission" date="2018-09" db="EMBL/GenBank/DDBJ databases">
        <title>A high-quality reference genome of wild soybean provides a powerful tool to mine soybean genomes.</title>
        <authorList>
            <person name="Xie M."/>
            <person name="Chung C.Y.L."/>
            <person name="Li M.-W."/>
            <person name="Wong F.-L."/>
            <person name="Chan T.-F."/>
            <person name="Lam H.-M."/>
        </authorList>
    </citation>
    <scope>NUCLEOTIDE SEQUENCE [LARGE SCALE GENOMIC DNA]</scope>
    <source>
        <strain evidence="2">cv. W05</strain>
        <tissue evidence="1">Hypocotyl of etiolated seedlings</tissue>
    </source>
</reference>
<comment type="caution">
    <text evidence="1">The sequence shown here is derived from an EMBL/GenBank/DDBJ whole genome shotgun (WGS) entry which is preliminary data.</text>
</comment>
<dbReference type="EMBL" id="QZWG01000013">
    <property type="protein sequence ID" value="RZB70362.1"/>
    <property type="molecule type" value="Genomic_DNA"/>
</dbReference>
<keyword evidence="2" id="KW-1185">Reference proteome</keyword>
<protein>
    <submittedName>
        <fullName evidence="1">Uncharacterized protein</fullName>
    </submittedName>
</protein>
<evidence type="ECO:0000313" key="1">
    <source>
        <dbReference type="EMBL" id="RZB70362.1"/>
    </source>
</evidence>
<accession>A0A445H9U0</accession>
<dbReference type="PANTHER" id="PTHR11122">
    <property type="entry name" value="APOSPORY-ASSOCIATED PROTEIN C-RELATED"/>
    <property type="match status" value="1"/>
</dbReference>
<dbReference type="Proteomes" id="UP000289340">
    <property type="component" value="Chromosome 13"/>
</dbReference>
<name>A0A445H9U0_GLYSO</name>
<dbReference type="GO" id="GO:0005737">
    <property type="term" value="C:cytoplasm"/>
    <property type="evidence" value="ECO:0007669"/>
    <property type="project" value="TreeGrafter"/>
</dbReference>
<evidence type="ECO:0000313" key="2">
    <source>
        <dbReference type="Proteomes" id="UP000289340"/>
    </source>
</evidence>
<proteinExistence type="predicted"/>
<dbReference type="PANTHER" id="PTHR11122:SF33">
    <property type="entry name" value="GLUCOSE-6-PHOSPHATE 1-EPIMERASE"/>
    <property type="match status" value="1"/>
</dbReference>
<dbReference type="Gene3D" id="2.70.98.10">
    <property type="match status" value="1"/>
</dbReference>
<dbReference type="InterPro" id="IPR014718">
    <property type="entry name" value="GH-type_carb-bd"/>
</dbReference>
<organism evidence="1 2">
    <name type="scientific">Glycine soja</name>
    <name type="common">Wild soybean</name>
    <dbReference type="NCBI Taxonomy" id="3848"/>
    <lineage>
        <taxon>Eukaryota</taxon>
        <taxon>Viridiplantae</taxon>
        <taxon>Streptophyta</taxon>
        <taxon>Embryophyta</taxon>
        <taxon>Tracheophyta</taxon>
        <taxon>Spermatophyta</taxon>
        <taxon>Magnoliopsida</taxon>
        <taxon>eudicotyledons</taxon>
        <taxon>Gunneridae</taxon>
        <taxon>Pentapetalae</taxon>
        <taxon>rosids</taxon>
        <taxon>fabids</taxon>
        <taxon>Fabales</taxon>
        <taxon>Fabaceae</taxon>
        <taxon>Papilionoideae</taxon>
        <taxon>50 kb inversion clade</taxon>
        <taxon>NPAAA clade</taxon>
        <taxon>indigoferoid/millettioid clade</taxon>
        <taxon>Phaseoleae</taxon>
        <taxon>Glycine</taxon>
        <taxon>Glycine subgen. Soja</taxon>
    </lineage>
</organism>
<dbReference type="GO" id="GO:0047938">
    <property type="term" value="F:glucose-6-phosphate 1-epimerase activity"/>
    <property type="evidence" value="ECO:0007669"/>
    <property type="project" value="TreeGrafter"/>
</dbReference>